<gene>
    <name evidence="1" type="ORF">ACFSBL_10820</name>
</gene>
<evidence type="ECO:0000313" key="1">
    <source>
        <dbReference type="EMBL" id="MFD1646175.1"/>
    </source>
</evidence>
<protein>
    <submittedName>
        <fullName evidence="1">Uncharacterized protein</fullName>
    </submittedName>
</protein>
<dbReference type="EMBL" id="JBHUDO010000002">
    <property type="protein sequence ID" value="MFD1646175.1"/>
    <property type="molecule type" value="Genomic_DNA"/>
</dbReference>
<comment type="caution">
    <text evidence="1">The sequence shown here is derived from an EMBL/GenBank/DDBJ whole genome shotgun (WGS) entry which is preliminary data.</text>
</comment>
<dbReference type="AlphaFoldDB" id="A0ABD6DLA8"/>
<dbReference type="Proteomes" id="UP001597034">
    <property type="component" value="Unassembled WGS sequence"/>
</dbReference>
<sequence>MTTAVEPLSVDVALDVTVDGSRCAVWNEPGLLVVNAPTLSAARTLVAGVDAIPLPRSRLTGALSAADLTVEVRVRHTPVARLGASVTPSRLAAAAGYDADVSLRGLAVAAWRGLL</sequence>
<name>A0ABD6DLA8_9EURY</name>
<reference evidence="1 2" key="1">
    <citation type="journal article" date="2019" name="Int. J. Syst. Evol. Microbiol.">
        <title>The Global Catalogue of Microorganisms (GCM) 10K type strain sequencing project: providing services to taxonomists for standard genome sequencing and annotation.</title>
        <authorList>
            <consortium name="The Broad Institute Genomics Platform"/>
            <consortium name="The Broad Institute Genome Sequencing Center for Infectious Disease"/>
            <person name="Wu L."/>
            <person name="Ma J."/>
        </authorList>
    </citation>
    <scope>NUCLEOTIDE SEQUENCE [LARGE SCALE GENOMIC DNA]</scope>
    <source>
        <strain evidence="1 2">CGMCC 1.10390</strain>
    </source>
</reference>
<evidence type="ECO:0000313" key="2">
    <source>
        <dbReference type="Proteomes" id="UP001597034"/>
    </source>
</evidence>
<organism evidence="1 2">
    <name type="scientific">Haloarchaeobius litoreus</name>
    <dbReference type="NCBI Taxonomy" id="755306"/>
    <lineage>
        <taxon>Archaea</taxon>
        <taxon>Methanobacteriati</taxon>
        <taxon>Methanobacteriota</taxon>
        <taxon>Stenosarchaea group</taxon>
        <taxon>Halobacteria</taxon>
        <taxon>Halobacteriales</taxon>
        <taxon>Halorubellaceae</taxon>
        <taxon>Haloarchaeobius</taxon>
    </lineage>
</organism>
<proteinExistence type="predicted"/>
<dbReference type="RefSeq" id="WP_256398305.1">
    <property type="nucleotide sequence ID" value="NZ_JANHJR010000001.1"/>
</dbReference>
<accession>A0ABD6DLA8</accession>
<keyword evidence="2" id="KW-1185">Reference proteome</keyword>